<reference evidence="6" key="1">
    <citation type="submission" date="2016-10" db="EMBL/GenBank/DDBJ databases">
        <authorList>
            <person name="Varghese N."/>
        </authorList>
    </citation>
    <scope>NUCLEOTIDE SEQUENCE [LARGE SCALE GENOMIC DNA]</scope>
    <source>
        <strain evidence="6">DSM 17980</strain>
    </source>
</reference>
<evidence type="ECO:0000256" key="3">
    <source>
        <dbReference type="ARBA" id="ARBA00022840"/>
    </source>
</evidence>
<proteinExistence type="inferred from homology"/>
<dbReference type="GO" id="GO:0005524">
    <property type="term" value="F:ATP binding"/>
    <property type="evidence" value="ECO:0007669"/>
    <property type="project" value="UniProtKB-KW"/>
</dbReference>
<evidence type="ECO:0000313" key="5">
    <source>
        <dbReference type="EMBL" id="SFU31932.1"/>
    </source>
</evidence>
<name>A0A1I7F6W8_9BACL</name>
<dbReference type="PANTHER" id="PTHR46268:SF27">
    <property type="entry name" value="UNIVERSAL STRESS PROTEIN RV2623"/>
    <property type="match status" value="1"/>
</dbReference>
<protein>
    <submittedName>
        <fullName evidence="5">Nucleotide-binding universal stress protein, UspA family</fullName>
    </submittedName>
</protein>
<evidence type="ECO:0000313" key="6">
    <source>
        <dbReference type="Proteomes" id="UP000183508"/>
    </source>
</evidence>
<feature type="domain" description="UspA" evidence="4">
    <location>
        <begin position="1"/>
        <end position="139"/>
    </location>
</feature>
<comment type="similarity">
    <text evidence="1">Belongs to the universal stress protein A family.</text>
</comment>
<dbReference type="Pfam" id="PF00582">
    <property type="entry name" value="Usp"/>
    <property type="match status" value="1"/>
</dbReference>
<keyword evidence="6" id="KW-1185">Reference proteome</keyword>
<dbReference type="EMBL" id="FPBV01000001">
    <property type="protein sequence ID" value="SFU31932.1"/>
    <property type="molecule type" value="Genomic_DNA"/>
</dbReference>
<dbReference type="InterPro" id="IPR014729">
    <property type="entry name" value="Rossmann-like_a/b/a_fold"/>
</dbReference>
<dbReference type="Proteomes" id="UP000183508">
    <property type="component" value="Unassembled WGS sequence"/>
</dbReference>
<dbReference type="CDD" id="cd00293">
    <property type="entry name" value="USP-like"/>
    <property type="match status" value="1"/>
</dbReference>
<evidence type="ECO:0000259" key="4">
    <source>
        <dbReference type="Pfam" id="PF00582"/>
    </source>
</evidence>
<dbReference type="STRING" id="392015.SAMN05421543_10192"/>
<dbReference type="InterPro" id="IPR006016">
    <property type="entry name" value="UspA"/>
</dbReference>
<evidence type="ECO:0000256" key="1">
    <source>
        <dbReference type="ARBA" id="ARBA00008791"/>
    </source>
</evidence>
<dbReference type="PANTHER" id="PTHR46268">
    <property type="entry name" value="STRESS RESPONSE PROTEIN NHAX"/>
    <property type="match status" value="1"/>
</dbReference>
<keyword evidence="2" id="KW-0547">Nucleotide-binding</keyword>
<dbReference type="InterPro" id="IPR006015">
    <property type="entry name" value="Universal_stress_UspA"/>
</dbReference>
<keyword evidence="3" id="KW-0067">ATP-binding</keyword>
<accession>A0A1I7F6W8</accession>
<dbReference type="AlphaFoldDB" id="A0A1I7F6W8"/>
<dbReference type="PRINTS" id="PR01438">
    <property type="entry name" value="UNVRSLSTRESS"/>
</dbReference>
<dbReference type="Gene3D" id="3.40.50.620">
    <property type="entry name" value="HUPs"/>
    <property type="match status" value="1"/>
</dbReference>
<gene>
    <name evidence="5" type="ORF">SAMN05421543_10192</name>
</gene>
<dbReference type="SUPFAM" id="SSF52402">
    <property type="entry name" value="Adenine nucleotide alpha hydrolases-like"/>
    <property type="match status" value="1"/>
</dbReference>
<dbReference type="RefSeq" id="WP_074948532.1">
    <property type="nucleotide sequence ID" value="NZ_FPBV01000001.1"/>
</dbReference>
<dbReference type="OrthoDB" id="9777884at2"/>
<evidence type="ECO:0000256" key="2">
    <source>
        <dbReference type="ARBA" id="ARBA00022741"/>
    </source>
</evidence>
<sequence>MKKVLFATDGSAPSEKAGRVVRSLLDARPDVEVVILYVTPIPPYPAETMVTEAVFRAEEEFARELEATSRSWFAGYEDRIRFRNLRGVPVRVICDLAEAEGVDLIVVGRRGRGALNHLLMGSVSQGVLDHAKVPVLVVP</sequence>
<organism evidence="5 6">
    <name type="scientific">Alicyclobacillus macrosporangiidus</name>
    <dbReference type="NCBI Taxonomy" id="392015"/>
    <lineage>
        <taxon>Bacteria</taxon>
        <taxon>Bacillati</taxon>
        <taxon>Bacillota</taxon>
        <taxon>Bacilli</taxon>
        <taxon>Bacillales</taxon>
        <taxon>Alicyclobacillaceae</taxon>
        <taxon>Alicyclobacillus</taxon>
    </lineage>
</organism>